<dbReference type="AlphaFoldDB" id="A0A6G1IGX4"/>
<dbReference type="Proteomes" id="UP000799291">
    <property type="component" value="Unassembled WGS sequence"/>
</dbReference>
<reference evidence="1" key="1">
    <citation type="journal article" date="2020" name="Stud. Mycol.">
        <title>101 Dothideomycetes genomes: a test case for predicting lifestyles and emergence of pathogens.</title>
        <authorList>
            <person name="Haridas S."/>
            <person name="Albert R."/>
            <person name="Binder M."/>
            <person name="Bloem J."/>
            <person name="Labutti K."/>
            <person name="Salamov A."/>
            <person name="Andreopoulos B."/>
            <person name="Baker S."/>
            <person name="Barry K."/>
            <person name="Bills G."/>
            <person name="Bluhm B."/>
            <person name="Cannon C."/>
            <person name="Castanera R."/>
            <person name="Culley D."/>
            <person name="Daum C."/>
            <person name="Ezra D."/>
            <person name="Gonzalez J."/>
            <person name="Henrissat B."/>
            <person name="Kuo A."/>
            <person name="Liang C."/>
            <person name="Lipzen A."/>
            <person name="Lutzoni F."/>
            <person name="Magnuson J."/>
            <person name="Mondo S."/>
            <person name="Nolan M."/>
            <person name="Ohm R."/>
            <person name="Pangilinan J."/>
            <person name="Park H.-J."/>
            <person name="Ramirez L."/>
            <person name="Alfaro M."/>
            <person name="Sun H."/>
            <person name="Tritt A."/>
            <person name="Yoshinaga Y."/>
            <person name="Zwiers L.-H."/>
            <person name="Turgeon B."/>
            <person name="Goodwin S."/>
            <person name="Spatafora J."/>
            <person name="Crous P."/>
            <person name="Grigoriev I."/>
        </authorList>
    </citation>
    <scope>NUCLEOTIDE SEQUENCE</scope>
    <source>
        <strain evidence="1">CBS 122367</strain>
    </source>
</reference>
<keyword evidence="2" id="KW-1185">Reference proteome</keyword>
<evidence type="ECO:0000313" key="1">
    <source>
        <dbReference type="EMBL" id="KAF2677462.1"/>
    </source>
</evidence>
<dbReference type="OrthoDB" id="1922977at2759"/>
<organism evidence="1 2">
    <name type="scientific">Lentithecium fluviatile CBS 122367</name>
    <dbReference type="NCBI Taxonomy" id="1168545"/>
    <lineage>
        <taxon>Eukaryota</taxon>
        <taxon>Fungi</taxon>
        <taxon>Dikarya</taxon>
        <taxon>Ascomycota</taxon>
        <taxon>Pezizomycotina</taxon>
        <taxon>Dothideomycetes</taxon>
        <taxon>Pleosporomycetidae</taxon>
        <taxon>Pleosporales</taxon>
        <taxon>Massarineae</taxon>
        <taxon>Lentitheciaceae</taxon>
        <taxon>Lentithecium</taxon>
    </lineage>
</organism>
<sequence length="112" mass="12502">VPSGFLSLTFSHQIDENLPVCPTETDGNSCTTPGCPHQHFEGMKITGDKLLVQLGTANPGKTPDERQRWNDGLRGVLKDLRRKNTKDPTGIALEIAKYRRQFLNDDSRVINL</sequence>
<dbReference type="EMBL" id="MU005622">
    <property type="protein sequence ID" value="KAF2677462.1"/>
    <property type="molecule type" value="Genomic_DNA"/>
</dbReference>
<feature type="non-terminal residue" evidence="1">
    <location>
        <position position="1"/>
    </location>
</feature>
<gene>
    <name evidence="1" type="ORF">K458DRAFT_319611</name>
</gene>
<accession>A0A6G1IGX4</accession>
<proteinExistence type="predicted"/>
<name>A0A6G1IGX4_9PLEO</name>
<evidence type="ECO:0000313" key="2">
    <source>
        <dbReference type="Proteomes" id="UP000799291"/>
    </source>
</evidence>
<protein>
    <submittedName>
        <fullName evidence="1">Uncharacterized protein</fullName>
    </submittedName>
</protein>